<sequence>MRYIIDRTIRDNISACENVKDYLIVVGRNFKKVNKVENCNYLRLLANAHYDNVSRVREHILKMTSYYKKLKDMDVNLLDDYLVYQVLESLPPQFGNLRRQYNTQRDTWKINELIAHVVHEEESLKKGKSHTTMMANT</sequence>
<dbReference type="EMBL" id="KK785535">
    <property type="protein sequence ID" value="KDO41989.1"/>
    <property type="molecule type" value="Genomic_DNA"/>
</dbReference>
<protein>
    <submittedName>
        <fullName evidence="1">Uncharacterized protein</fullName>
    </submittedName>
</protein>
<dbReference type="Pfam" id="PF14223">
    <property type="entry name" value="Retrotran_gag_2"/>
    <property type="match status" value="1"/>
</dbReference>
<reference evidence="1 2" key="1">
    <citation type="submission" date="2014-04" db="EMBL/GenBank/DDBJ databases">
        <authorList>
            <consortium name="International Citrus Genome Consortium"/>
            <person name="Gmitter F."/>
            <person name="Chen C."/>
            <person name="Farmerie W."/>
            <person name="Harkins T."/>
            <person name="Desany B."/>
            <person name="Mohiuddin M."/>
            <person name="Kodira C."/>
            <person name="Borodovsky M."/>
            <person name="Lomsadze A."/>
            <person name="Burns P."/>
            <person name="Jenkins J."/>
            <person name="Prochnik S."/>
            <person name="Shu S."/>
            <person name="Chapman J."/>
            <person name="Pitluck S."/>
            <person name="Schmutz J."/>
            <person name="Rokhsar D."/>
        </authorList>
    </citation>
    <scope>NUCLEOTIDE SEQUENCE</scope>
</reference>
<evidence type="ECO:0000313" key="2">
    <source>
        <dbReference type="Proteomes" id="UP000027120"/>
    </source>
</evidence>
<evidence type="ECO:0000313" key="1">
    <source>
        <dbReference type="EMBL" id="KDO41989.1"/>
    </source>
</evidence>
<name>A0A067DG80_CITSI</name>
<gene>
    <name evidence="1" type="ORF">CISIN_1g040853mg</name>
</gene>
<dbReference type="Proteomes" id="UP000027120">
    <property type="component" value="Unassembled WGS sequence"/>
</dbReference>
<proteinExistence type="predicted"/>
<dbReference type="AlphaFoldDB" id="A0A067DG80"/>
<keyword evidence="2" id="KW-1185">Reference proteome</keyword>
<organism evidence="1 2">
    <name type="scientific">Citrus sinensis</name>
    <name type="common">Sweet orange</name>
    <name type="synonym">Citrus aurantium var. sinensis</name>
    <dbReference type="NCBI Taxonomy" id="2711"/>
    <lineage>
        <taxon>Eukaryota</taxon>
        <taxon>Viridiplantae</taxon>
        <taxon>Streptophyta</taxon>
        <taxon>Embryophyta</taxon>
        <taxon>Tracheophyta</taxon>
        <taxon>Spermatophyta</taxon>
        <taxon>Magnoliopsida</taxon>
        <taxon>eudicotyledons</taxon>
        <taxon>Gunneridae</taxon>
        <taxon>Pentapetalae</taxon>
        <taxon>rosids</taxon>
        <taxon>malvids</taxon>
        <taxon>Sapindales</taxon>
        <taxon>Rutaceae</taxon>
        <taxon>Aurantioideae</taxon>
        <taxon>Citrus</taxon>
    </lineage>
</organism>
<dbReference type="SMR" id="A0A067DG80"/>
<accession>A0A067DG80</accession>